<dbReference type="Proteomes" id="UP000323824">
    <property type="component" value="Chromosome"/>
</dbReference>
<dbReference type="Gene3D" id="3.30.420.40">
    <property type="match status" value="3"/>
</dbReference>
<dbReference type="PANTHER" id="PTHR18964:SF149">
    <property type="entry name" value="BIFUNCTIONAL UDP-N-ACETYLGLUCOSAMINE 2-EPIMERASE_N-ACETYLMANNOSAMINE KINASE"/>
    <property type="match status" value="1"/>
</dbReference>
<reference evidence="2 3" key="1">
    <citation type="submission" date="2019-02" db="EMBL/GenBank/DDBJ databases">
        <authorList>
            <person name="Fomenkov A."/>
            <person name="Dubinina G."/>
            <person name="Grabovich M."/>
            <person name="Vincze T."/>
            <person name="Roberts R.J."/>
        </authorList>
    </citation>
    <scope>NUCLEOTIDE SEQUENCE [LARGE SCALE GENOMIC DNA]</scope>
    <source>
        <strain evidence="2 3">P</strain>
    </source>
</reference>
<evidence type="ECO:0000256" key="1">
    <source>
        <dbReference type="ARBA" id="ARBA00006479"/>
    </source>
</evidence>
<dbReference type="Pfam" id="PF00480">
    <property type="entry name" value="ROK"/>
    <property type="match status" value="1"/>
</dbReference>
<dbReference type="InterPro" id="IPR000600">
    <property type="entry name" value="ROK"/>
</dbReference>
<evidence type="ECO:0000313" key="2">
    <source>
        <dbReference type="EMBL" id="QEN03633.1"/>
    </source>
</evidence>
<dbReference type="RefSeq" id="WP_149566891.1">
    <property type="nucleotide sequence ID" value="NZ_CP035807.1"/>
</dbReference>
<comment type="similarity">
    <text evidence="1">Belongs to the ROK (NagC/XylR) family.</text>
</comment>
<organism evidence="2 3">
    <name type="scientific">Thiospirochaeta perfilievii</name>
    <dbReference type="NCBI Taxonomy" id="252967"/>
    <lineage>
        <taxon>Bacteria</taxon>
        <taxon>Pseudomonadati</taxon>
        <taxon>Spirochaetota</taxon>
        <taxon>Spirochaetia</taxon>
        <taxon>Spirochaetales</taxon>
        <taxon>Spirochaetaceae</taxon>
        <taxon>Thiospirochaeta</taxon>
    </lineage>
</organism>
<dbReference type="CDD" id="cd23763">
    <property type="entry name" value="ASKHA_ATPase_ROK"/>
    <property type="match status" value="1"/>
</dbReference>
<name>A0A5C1Q6D5_9SPIO</name>
<dbReference type="SUPFAM" id="SSF53067">
    <property type="entry name" value="Actin-like ATPase domain"/>
    <property type="match status" value="1"/>
</dbReference>
<dbReference type="SUPFAM" id="SSF46785">
    <property type="entry name" value="Winged helix' DNA-binding domain"/>
    <property type="match status" value="1"/>
</dbReference>
<proteinExistence type="inferred from homology"/>
<gene>
    <name evidence="2" type="ORF">EW093_02600</name>
</gene>
<protein>
    <submittedName>
        <fullName evidence="2">ROK family protein</fullName>
    </submittedName>
</protein>
<reference evidence="2 3" key="2">
    <citation type="submission" date="2019-09" db="EMBL/GenBank/DDBJ databases">
        <title>Complete Genome Sequence and Methylome Analysis of free living Spirochaetas.</title>
        <authorList>
            <person name="Leshcheva N."/>
            <person name="Mikheeva N."/>
        </authorList>
    </citation>
    <scope>NUCLEOTIDE SEQUENCE [LARGE SCALE GENOMIC DNA]</scope>
    <source>
        <strain evidence="2 3">P</strain>
    </source>
</reference>
<keyword evidence="3" id="KW-1185">Reference proteome</keyword>
<dbReference type="PANTHER" id="PTHR18964">
    <property type="entry name" value="ROK (REPRESSOR, ORF, KINASE) FAMILY"/>
    <property type="match status" value="1"/>
</dbReference>
<dbReference type="AlphaFoldDB" id="A0A5C1Q6D5"/>
<dbReference type="EMBL" id="CP035807">
    <property type="protein sequence ID" value="QEN03633.1"/>
    <property type="molecule type" value="Genomic_DNA"/>
</dbReference>
<dbReference type="KEGG" id="sper:EW093_02600"/>
<dbReference type="InterPro" id="IPR036390">
    <property type="entry name" value="WH_DNA-bd_sf"/>
</dbReference>
<sequence length="382" mass="43035">MKASNKSFQRQHNLALVARSIWKSEGISRVDISKDIEMDKTSVSNIVSVLLENNLIEVANVGESMPKGGRKPINLRIKADFGYVLGLNIQPDKCKLAILCLDGSVVFKEEIKLHEILTLDEIVTLAIERVRSDFEGVKKILGCTIGLPGNVDTSSGTIIKSDPFKIFDYEIGNKLQELYKFPFLIENDANCCAWGEIFFNNDRDGNFLFLLGELNKHYLVHNIEVGIGFGMGIVIDNKVYPGFNNQSGEFKSLFWRSKDDYQFGSDKAKRSFSRLQGVLTDEVLEELLLNFTPIISVLNPERVVVGGDVSRYTDRINALIETEYSDHYISKEISGCNFVRSNFGEYDVAVGSACMFLEKLFRVPEISEVDSICDINWENIFS</sequence>
<dbReference type="Gene3D" id="1.10.10.10">
    <property type="entry name" value="Winged helix-like DNA-binding domain superfamily/Winged helix DNA-binding domain"/>
    <property type="match status" value="1"/>
</dbReference>
<accession>A0A5C1Q6D5</accession>
<dbReference type="OrthoDB" id="369851at2"/>
<dbReference type="InterPro" id="IPR043129">
    <property type="entry name" value="ATPase_NBD"/>
</dbReference>
<evidence type="ECO:0000313" key="3">
    <source>
        <dbReference type="Proteomes" id="UP000323824"/>
    </source>
</evidence>
<dbReference type="InterPro" id="IPR036388">
    <property type="entry name" value="WH-like_DNA-bd_sf"/>
</dbReference>